<dbReference type="Proteomes" id="UP000789901">
    <property type="component" value="Unassembled WGS sequence"/>
</dbReference>
<name>A0ABN7V839_GIGMA</name>
<organism evidence="1 2">
    <name type="scientific">Gigaspora margarita</name>
    <dbReference type="NCBI Taxonomy" id="4874"/>
    <lineage>
        <taxon>Eukaryota</taxon>
        <taxon>Fungi</taxon>
        <taxon>Fungi incertae sedis</taxon>
        <taxon>Mucoromycota</taxon>
        <taxon>Glomeromycotina</taxon>
        <taxon>Glomeromycetes</taxon>
        <taxon>Diversisporales</taxon>
        <taxon>Gigasporaceae</taxon>
        <taxon>Gigaspora</taxon>
    </lineage>
</organism>
<feature type="non-terminal residue" evidence="1">
    <location>
        <position position="1"/>
    </location>
</feature>
<protein>
    <submittedName>
        <fullName evidence="1">22145_t:CDS:1</fullName>
    </submittedName>
</protein>
<accession>A0ABN7V839</accession>
<evidence type="ECO:0000313" key="1">
    <source>
        <dbReference type="EMBL" id="CAG8742361.1"/>
    </source>
</evidence>
<reference evidence="1 2" key="1">
    <citation type="submission" date="2021-06" db="EMBL/GenBank/DDBJ databases">
        <authorList>
            <person name="Kallberg Y."/>
            <person name="Tangrot J."/>
            <person name="Rosling A."/>
        </authorList>
    </citation>
    <scope>NUCLEOTIDE SEQUENCE [LARGE SCALE GENOMIC DNA]</scope>
    <source>
        <strain evidence="1 2">120-4 pot B 10/14</strain>
    </source>
</reference>
<comment type="caution">
    <text evidence="1">The sequence shown here is derived from an EMBL/GenBank/DDBJ whole genome shotgun (WGS) entry which is preliminary data.</text>
</comment>
<evidence type="ECO:0000313" key="2">
    <source>
        <dbReference type="Proteomes" id="UP000789901"/>
    </source>
</evidence>
<dbReference type="EMBL" id="CAJVQB010010727">
    <property type="protein sequence ID" value="CAG8742361.1"/>
    <property type="molecule type" value="Genomic_DNA"/>
</dbReference>
<proteinExistence type="predicted"/>
<keyword evidence="2" id="KW-1185">Reference proteome</keyword>
<sequence>NEKEFINTLTKQKCPVLERDRIVAEYLGITHPEIVWLIRRLSEKVEWLKLKIGRNKSGTQEILEKKKSKEVLLLTECGVSNYGTKEVQKQLTENKVAELAKYNNLTKSIIKNQNKEVEMASTSHSPSKKPKIEDINSSIWVLLAKNMIVLISSNLKDIVTKAEIEKMETVTGNNHNLVLVQLRTNSFFRRTKEVSVVKKLAARHVWNLSKAMLENWENYRASL</sequence>
<gene>
    <name evidence="1" type="ORF">GMARGA_LOCUS15521</name>
</gene>